<evidence type="ECO:0000256" key="2">
    <source>
        <dbReference type="ARBA" id="ARBA00022803"/>
    </source>
</evidence>
<dbReference type="PANTHER" id="PTHR44858">
    <property type="entry name" value="TETRATRICOPEPTIDE REPEAT PROTEIN 6"/>
    <property type="match status" value="1"/>
</dbReference>
<dbReference type="EMBL" id="JSVC01000001">
    <property type="protein sequence ID" value="KIC96384.1"/>
    <property type="molecule type" value="Genomic_DNA"/>
</dbReference>
<name>A0A0C1J0T5_9BACT</name>
<gene>
    <name evidence="5" type="ORF">OI18_01125</name>
</gene>
<feature type="signal peptide" evidence="4">
    <location>
        <begin position="1"/>
        <end position="22"/>
    </location>
</feature>
<dbReference type="Proteomes" id="UP000031408">
    <property type="component" value="Unassembled WGS sequence"/>
</dbReference>
<feature type="repeat" description="TPR" evidence="3">
    <location>
        <begin position="194"/>
        <end position="227"/>
    </location>
</feature>
<dbReference type="InterPro" id="IPR050498">
    <property type="entry name" value="Ycf3"/>
</dbReference>
<dbReference type="AlphaFoldDB" id="A0A0C1J0T5"/>
<keyword evidence="4" id="KW-0732">Signal</keyword>
<protein>
    <recommendedName>
        <fullName evidence="7">Tetratricopeptide repeat protein</fullName>
    </recommendedName>
</protein>
<keyword evidence="6" id="KW-1185">Reference proteome</keyword>
<dbReference type="GO" id="GO:0046813">
    <property type="term" value="P:receptor-mediated virion attachment to host cell"/>
    <property type="evidence" value="ECO:0007669"/>
    <property type="project" value="TreeGrafter"/>
</dbReference>
<evidence type="ECO:0000256" key="3">
    <source>
        <dbReference type="PROSITE-ProRule" id="PRU00339"/>
    </source>
</evidence>
<dbReference type="Pfam" id="PF13432">
    <property type="entry name" value="TPR_16"/>
    <property type="match status" value="1"/>
</dbReference>
<sequence>MRKLIFHSLACAGCLTAFTASAQTIDEARQLLYYDRLESAEKVLVKVIKEHEDEKEAYYWLTKVYQEKDSINKAKSLLHKDAGNILDAHPLNRVALGNILLAENKKPEAIAQFEEALKASRKKDEGVIKAIARAQVENDHGDATYALTLLNEIREKQLDAEALTLKGDSYRKLMQGSEAAKAYMQALIRDDHYAEAAYKLGKIYVTQQNPEMFLQYFNKAITTDPKYAAAYYELYYHYYFRDVNKAKEYLDLYIANTDPSVEQQYMQTDLMFASGKYTEAINGANTILQAEKMKAKPRLFKLLAYSYDGLSDSLKAKENLRLYFEKEADSNLVAKDFDLQAKLRHKTDEDSLAAISWERAIAVDTVVEYKVAYMQQLAQLYKTNKDKSREAHWLGKIFETKKETNNLDIYNWGLAHYAAAEFQSADSVFGLYTSKYPEQIYGYYWKARSEAQLDTTMEKGRAIADYKKVAEIGENDREKNKSLLTQAYGYLGAYEANVSKNYPAALDWFRKILELQPANADAQKFAGILEKWIRDGGPK</sequence>
<dbReference type="RefSeq" id="WP_039136286.1">
    <property type="nucleotide sequence ID" value="NZ_JSVC01000001.1"/>
</dbReference>
<dbReference type="SUPFAM" id="SSF48452">
    <property type="entry name" value="TPR-like"/>
    <property type="match status" value="2"/>
</dbReference>
<keyword evidence="2 3" id="KW-0802">TPR repeat</keyword>
<evidence type="ECO:0000313" key="6">
    <source>
        <dbReference type="Proteomes" id="UP000031408"/>
    </source>
</evidence>
<evidence type="ECO:0000256" key="4">
    <source>
        <dbReference type="SAM" id="SignalP"/>
    </source>
</evidence>
<evidence type="ECO:0008006" key="7">
    <source>
        <dbReference type="Google" id="ProtNLM"/>
    </source>
</evidence>
<reference evidence="5 6" key="1">
    <citation type="submission" date="2014-11" db="EMBL/GenBank/DDBJ databases">
        <title>Genome sequence of Flavihumibacter solisilvae 3-3.</title>
        <authorList>
            <person name="Zhou G."/>
            <person name="Li M."/>
            <person name="Wang G."/>
        </authorList>
    </citation>
    <scope>NUCLEOTIDE SEQUENCE [LARGE SCALE GENOMIC DNA]</scope>
    <source>
        <strain evidence="5 6">3-3</strain>
    </source>
</reference>
<evidence type="ECO:0000313" key="5">
    <source>
        <dbReference type="EMBL" id="KIC96384.1"/>
    </source>
</evidence>
<dbReference type="OrthoDB" id="638548at2"/>
<dbReference type="STRING" id="1349421.OI18_01125"/>
<dbReference type="SMART" id="SM00028">
    <property type="entry name" value="TPR"/>
    <property type="match status" value="4"/>
</dbReference>
<keyword evidence="1" id="KW-0677">Repeat</keyword>
<comment type="caution">
    <text evidence="5">The sequence shown here is derived from an EMBL/GenBank/DDBJ whole genome shotgun (WGS) entry which is preliminary data.</text>
</comment>
<organism evidence="5 6">
    <name type="scientific">Flavihumibacter solisilvae</name>
    <dbReference type="NCBI Taxonomy" id="1349421"/>
    <lineage>
        <taxon>Bacteria</taxon>
        <taxon>Pseudomonadati</taxon>
        <taxon>Bacteroidota</taxon>
        <taxon>Chitinophagia</taxon>
        <taxon>Chitinophagales</taxon>
        <taxon>Chitinophagaceae</taxon>
        <taxon>Flavihumibacter</taxon>
    </lineage>
</organism>
<feature type="chain" id="PRO_5002147667" description="Tetratricopeptide repeat protein" evidence="4">
    <location>
        <begin position="23"/>
        <end position="539"/>
    </location>
</feature>
<evidence type="ECO:0000256" key="1">
    <source>
        <dbReference type="ARBA" id="ARBA00022737"/>
    </source>
</evidence>
<proteinExistence type="predicted"/>
<dbReference type="Gene3D" id="1.25.40.10">
    <property type="entry name" value="Tetratricopeptide repeat domain"/>
    <property type="match status" value="3"/>
</dbReference>
<dbReference type="InterPro" id="IPR019734">
    <property type="entry name" value="TPR_rpt"/>
</dbReference>
<dbReference type="GO" id="GO:0009279">
    <property type="term" value="C:cell outer membrane"/>
    <property type="evidence" value="ECO:0007669"/>
    <property type="project" value="TreeGrafter"/>
</dbReference>
<dbReference type="InterPro" id="IPR011990">
    <property type="entry name" value="TPR-like_helical_dom_sf"/>
</dbReference>
<dbReference type="PROSITE" id="PS50005">
    <property type="entry name" value="TPR"/>
    <property type="match status" value="1"/>
</dbReference>
<accession>A0A0C1J0T5</accession>
<dbReference type="PANTHER" id="PTHR44858:SF1">
    <property type="entry name" value="UDP-N-ACETYLGLUCOSAMINE--PEPTIDE N-ACETYLGLUCOSAMINYLTRANSFERASE SPINDLY-RELATED"/>
    <property type="match status" value="1"/>
</dbReference>